<keyword evidence="6" id="KW-0418">Kinase</keyword>
<proteinExistence type="inferred from homology"/>
<dbReference type="Gene3D" id="1.10.510.10">
    <property type="entry name" value="Transferase(Phosphotransferase) domain 1"/>
    <property type="match status" value="1"/>
</dbReference>
<dbReference type="GO" id="GO:0004674">
    <property type="term" value="F:protein serine/threonine kinase activity"/>
    <property type="evidence" value="ECO:0007669"/>
    <property type="project" value="UniProtKB-KW"/>
</dbReference>
<dbReference type="Proteomes" id="UP000694382">
    <property type="component" value="Chromosome 3"/>
</dbReference>
<dbReference type="InterPro" id="IPR008271">
    <property type="entry name" value="Ser/Thr_kinase_AS"/>
</dbReference>
<dbReference type="Pfam" id="PF00069">
    <property type="entry name" value="Pkinase"/>
    <property type="match status" value="1"/>
</dbReference>
<accession>A0A8C3MRG0</accession>
<dbReference type="PROSITE" id="PS00108">
    <property type="entry name" value="PROTEIN_KINASE_ST"/>
    <property type="match status" value="1"/>
</dbReference>
<evidence type="ECO:0000313" key="12">
    <source>
        <dbReference type="Ensembl" id="ENSCPVP00000010174.2"/>
    </source>
</evidence>
<evidence type="ECO:0000256" key="3">
    <source>
        <dbReference type="ARBA" id="ARBA00022527"/>
    </source>
</evidence>
<dbReference type="InterPro" id="IPR051138">
    <property type="entry name" value="PIM_Ser/Thr_kinase"/>
</dbReference>
<accession>A0A8U8AM29</accession>
<reference evidence="12" key="3">
    <citation type="submission" date="2025-09" db="UniProtKB">
        <authorList>
            <consortium name="Ensembl"/>
        </authorList>
    </citation>
    <scope>IDENTIFICATION</scope>
</reference>
<feature type="compositionally biased region" description="Pro residues" evidence="10">
    <location>
        <begin position="76"/>
        <end position="98"/>
    </location>
</feature>
<organism evidence="12 13">
    <name type="scientific">Geospiza parvula</name>
    <name type="common">Small tree-finch</name>
    <name type="synonym">Camarhynchus parvulus</name>
    <dbReference type="NCBI Taxonomy" id="87175"/>
    <lineage>
        <taxon>Eukaryota</taxon>
        <taxon>Metazoa</taxon>
        <taxon>Chordata</taxon>
        <taxon>Craniata</taxon>
        <taxon>Vertebrata</taxon>
        <taxon>Euteleostomi</taxon>
        <taxon>Archelosauria</taxon>
        <taxon>Archosauria</taxon>
        <taxon>Dinosauria</taxon>
        <taxon>Saurischia</taxon>
        <taxon>Theropoda</taxon>
        <taxon>Coelurosauria</taxon>
        <taxon>Aves</taxon>
        <taxon>Neognathae</taxon>
        <taxon>Neoaves</taxon>
        <taxon>Telluraves</taxon>
        <taxon>Australaves</taxon>
        <taxon>Passeriformes</taxon>
        <taxon>Thraupidae</taxon>
        <taxon>Camarhynchus</taxon>
    </lineage>
</organism>
<keyword evidence="13" id="KW-1185">Reference proteome</keyword>
<comment type="similarity">
    <text evidence="1">Belongs to the protein kinase superfamily. CAMK Ser/Thr protein kinase family. PIM subfamily.</text>
</comment>
<dbReference type="PANTHER" id="PTHR22984:SF23">
    <property type="entry name" value="SERINE_THREONINE-PROTEIN KINASE PIM-2"/>
    <property type="match status" value="1"/>
</dbReference>
<evidence type="ECO:0000256" key="1">
    <source>
        <dbReference type="ARBA" id="ARBA00005505"/>
    </source>
</evidence>
<evidence type="ECO:0000256" key="9">
    <source>
        <dbReference type="ARBA" id="ARBA00048679"/>
    </source>
</evidence>
<reference evidence="12" key="2">
    <citation type="submission" date="2025-08" db="UniProtKB">
        <authorList>
            <consortium name="Ensembl"/>
        </authorList>
    </citation>
    <scope>IDENTIFICATION</scope>
</reference>
<keyword evidence="5" id="KW-0547">Nucleotide-binding</keyword>
<dbReference type="SMART" id="SM00220">
    <property type="entry name" value="S_TKc"/>
    <property type="match status" value="1"/>
</dbReference>
<evidence type="ECO:0000256" key="7">
    <source>
        <dbReference type="ARBA" id="ARBA00022840"/>
    </source>
</evidence>
<evidence type="ECO:0000256" key="10">
    <source>
        <dbReference type="SAM" id="MobiDB-lite"/>
    </source>
</evidence>
<evidence type="ECO:0000313" key="13">
    <source>
        <dbReference type="Proteomes" id="UP000694382"/>
    </source>
</evidence>
<protein>
    <recommendedName>
        <fullName evidence="2">non-specific serine/threonine protein kinase</fullName>
        <ecNumber evidence="2">2.7.11.1</ecNumber>
    </recommendedName>
</protein>
<evidence type="ECO:0000256" key="4">
    <source>
        <dbReference type="ARBA" id="ARBA00022679"/>
    </source>
</evidence>
<evidence type="ECO:0000256" key="8">
    <source>
        <dbReference type="ARBA" id="ARBA00047899"/>
    </source>
</evidence>
<keyword evidence="3" id="KW-0723">Serine/threonine-protein kinase</keyword>
<dbReference type="AlphaFoldDB" id="A0A8C3MRG0"/>
<dbReference type="Ensembl" id="ENSCPVT00000010625.2">
    <property type="protein sequence ID" value="ENSCPVP00000010174.2"/>
    <property type="gene ID" value="ENSCPVG00000007455.2"/>
</dbReference>
<dbReference type="InterPro" id="IPR000719">
    <property type="entry name" value="Prot_kinase_dom"/>
</dbReference>
<dbReference type="InterPro" id="IPR011009">
    <property type="entry name" value="Kinase-like_dom_sf"/>
</dbReference>
<comment type="catalytic activity">
    <reaction evidence="9">
        <text>L-seryl-[protein] + ATP = O-phospho-L-seryl-[protein] + ADP + H(+)</text>
        <dbReference type="Rhea" id="RHEA:17989"/>
        <dbReference type="Rhea" id="RHEA-COMP:9863"/>
        <dbReference type="Rhea" id="RHEA-COMP:11604"/>
        <dbReference type="ChEBI" id="CHEBI:15378"/>
        <dbReference type="ChEBI" id="CHEBI:29999"/>
        <dbReference type="ChEBI" id="CHEBI:30616"/>
        <dbReference type="ChEBI" id="CHEBI:83421"/>
        <dbReference type="ChEBI" id="CHEBI:456216"/>
        <dbReference type="EC" id="2.7.11.1"/>
    </reaction>
</comment>
<evidence type="ECO:0000256" key="2">
    <source>
        <dbReference type="ARBA" id="ARBA00012513"/>
    </source>
</evidence>
<dbReference type="PROSITE" id="PS50011">
    <property type="entry name" value="PROTEIN_KINASE_DOM"/>
    <property type="match status" value="1"/>
</dbReference>
<dbReference type="PANTHER" id="PTHR22984">
    <property type="entry name" value="SERINE/THREONINE-PROTEIN KINASE PIM"/>
    <property type="match status" value="1"/>
</dbReference>
<dbReference type="GO" id="GO:0005524">
    <property type="term" value="F:ATP binding"/>
    <property type="evidence" value="ECO:0007669"/>
    <property type="project" value="UniProtKB-KW"/>
</dbReference>
<evidence type="ECO:0000256" key="6">
    <source>
        <dbReference type="ARBA" id="ARBA00022777"/>
    </source>
</evidence>
<evidence type="ECO:0000256" key="5">
    <source>
        <dbReference type="ARBA" id="ARBA00022741"/>
    </source>
</evidence>
<evidence type="ECO:0000259" key="11">
    <source>
        <dbReference type="PROSITE" id="PS50011"/>
    </source>
</evidence>
<reference evidence="12" key="1">
    <citation type="submission" date="2020-02" db="EMBL/GenBank/DDBJ databases">
        <authorList>
            <person name="Enbody D E."/>
            <person name="Pettersson E M."/>
        </authorList>
    </citation>
    <scope>NUCLEOTIDE SEQUENCE [LARGE SCALE GENOMIC DNA]</scope>
</reference>
<feature type="domain" description="Protein kinase" evidence="11">
    <location>
        <begin position="146"/>
        <end position="391"/>
    </location>
</feature>
<dbReference type="EC" id="2.7.11.1" evidence="2"/>
<name>A0A8C3MRG0_GEOPR</name>
<comment type="catalytic activity">
    <reaction evidence="8">
        <text>L-threonyl-[protein] + ATP = O-phospho-L-threonyl-[protein] + ADP + H(+)</text>
        <dbReference type="Rhea" id="RHEA:46608"/>
        <dbReference type="Rhea" id="RHEA-COMP:11060"/>
        <dbReference type="Rhea" id="RHEA-COMP:11605"/>
        <dbReference type="ChEBI" id="CHEBI:15378"/>
        <dbReference type="ChEBI" id="CHEBI:30013"/>
        <dbReference type="ChEBI" id="CHEBI:30616"/>
        <dbReference type="ChEBI" id="CHEBI:61977"/>
        <dbReference type="ChEBI" id="CHEBI:456216"/>
        <dbReference type="EC" id="2.7.11.1"/>
    </reaction>
</comment>
<keyword evidence="7" id="KW-0067">ATP-binding</keyword>
<dbReference type="Gene3D" id="3.30.200.20">
    <property type="entry name" value="Phosphorylase Kinase, domain 1"/>
    <property type="match status" value="1"/>
</dbReference>
<sequence>MPRPARRLWVGRPRARPCPARRGLASARLPLDWLWRLCKGLWKSSSLWLCWGSTVLWLCLMRALARPRPRTKPLPRLRPQPPRGRPAPAPSPGAPPGASPVRAPPLVSSAAGPEPPVPGAFVCPGQNGESVVPPARAEKPPLEQLYREGPLLGSGGCGNVYSGTRLADGAPVAIKRVSRDRISEWARLHKGALVPLELALLWMVSCPGFRGVVRLLDWFEVPEGFALVMERPERCQDLWYFLDERGFLTEPVARGLFRQVLEAVRRCSSRGVLHRDIKAENVLVDLATGEAKLIDFGCGTILQDTFYTRMSGTPEYSPPEWILFGCYHGQPATIWSLGILLMNWSAGTFLSRPVRTSSGASSSSRPGCLKVGMRLQAHRGEERDWERVAGT</sequence>
<dbReference type="GO" id="GO:0005737">
    <property type="term" value="C:cytoplasm"/>
    <property type="evidence" value="ECO:0007669"/>
    <property type="project" value="TreeGrafter"/>
</dbReference>
<keyword evidence="4" id="KW-0808">Transferase</keyword>
<feature type="region of interest" description="Disordered" evidence="10">
    <location>
        <begin position="69"/>
        <end position="110"/>
    </location>
</feature>
<dbReference type="SUPFAM" id="SSF56112">
    <property type="entry name" value="Protein kinase-like (PK-like)"/>
    <property type="match status" value="1"/>
</dbReference>